<name>A8M9M5_CALMQ</name>
<proteinExistence type="predicted"/>
<accession>A8M9M5</accession>
<dbReference type="HOGENOM" id="CLU_2433686_0_0_2"/>
<sequence length="90" mass="10255">MRCLACIRLIERILTPSLIPDLGSLWSILMNLVNTRITIYTMAFVNNFKLINLRSIIAELGLTALYTSNSSANNEDLRYVMLIYEANNND</sequence>
<dbReference type="AlphaFoldDB" id="A8M9M5"/>
<protein>
    <submittedName>
        <fullName evidence="1">Uncharacterized protein</fullName>
    </submittedName>
</protein>
<dbReference type="EMBL" id="CP000852">
    <property type="protein sequence ID" value="ABW00906.1"/>
    <property type="molecule type" value="Genomic_DNA"/>
</dbReference>
<organism evidence="1 2">
    <name type="scientific">Caldivirga maquilingensis (strain ATCC 700844 / DSM 13496 / JCM 10307 / IC-167)</name>
    <dbReference type="NCBI Taxonomy" id="397948"/>
    <lineage>
        <taxon>Archaea</taxon>
        <taxon>Thermoproteota</taxon>
        <taxon>Thermoprotei</taxon>
        <taxon>Thermoproteales</taxon>
        <taxon>Thermoproteaceae</taxon>
        <taxon>Caldivirga</taxon>
    </lineage>
</organism>
<evidence type="ECO:0000313" key="1">
    <source>
        <dbReference type="EMBL" id="ABW00906.1"/>
    </source>
</evidence>
<dbReference type="Proteomes" id="UP000001137">
    <property type="component" value="Chromosome"/>
</dbReference>
<evidence type="ECO:0000313" key="2">
    <source>
        <dbReference type="Proteomes" id="UP000001137"/>
    </source>
</evidence>
<gene>
    <name evidence="1" type="ordered locus">Cmaq_0052</name>
</gene>
<dbReference type="KEGG" id="cma:Cmaq_0052"/>
<reference evidence="1 2" key="1">
    <citation type="submission" date="2007-10" db="EMBL/GenBank/DDBJ databases">
        <title>Complete sequence of Caldivirga maquilingensis IC-167.</title>
        <authorList>
            <consortium name="US DOE Joint Genome Institute"/>
            <person name="Copeland A."/>
            <person name="Lucas S."/>
            <person name="Lapidus A."/>
            <person name="Barry K."/>
            <person name="Glavina del Rio T."/>
            <person name="Dalin E."/>
            <person name="Tice H."/>
            <person name="Pitluck S."/>
            <person name="Saunders E."/>
            <person name="Brettin T."/>
            <person name="Bruce D."/>
            <person name="Detter J.C."/>
            <person name="Han C."/>
            <person name="Schmutz J."/>
            <person name="Larimer F."/>
            <person name="Land M."/>
            <person name="Hauser L."/>
            <person name="Kyrpides N."/>
            <person name="Ivanova N."/>
            <person name="Biddle J.F."/>
            <person name="Zhang Z."/>
            <person name="Fitz-Gibbon S.T."/>
            <person name="Lowe T.M."/>
            <person name="Saltikov C."/>
            <person name="House C.H."/>
            <person name="Richardson P."/>
        </authorList>
    </citation>
    <scope>NUCLEOTIDE SEQUENCE [LARGE SCALE GENOMIC DNA]</scope>
    <source>
        <strain evidence="2">ATCC 700844 / DSM 13496 / JCM 10307 / IC-167</strain>
    </source>
</reference>
<keyword evidence="2" id="KW-1185">Reference proteome</keyword>